<dbReference type="AlphaFoldDB" id="A0AAN8GGN8"/>
<dbReference type="GO" id="GO:0005886">
    <property type="term" value="C:plasma membrane"/>
    <property type="evidence" value="ECO:0007669"/>
    <property type="project" value="TreeGrafter"/>
</dbReference>
<feature type="transmembrane region" description="Helical" evidence="3">
    <location>
        <begin position="420"/>
        <end position="439"/>
    </location>
</feature>
<proteinExistence type="inferred from homology"/>
<gene>
    <name evidence="4" type="ORF">SNE40_021369</name>
</gene>
<evidence type="ECO:0000313" key="4">
    <source>
        <dbReference type="EMBL" id="KAK6167304.1"/>
    </source>
</evidence>
<keyword evidence="3" id="KW-1133">Transmembrane helix</keyword>
<feature type="transmembrane region" description="Helical" evidence="3">
    <location>
        <begin position="73"/>
        <end position="91"/>
    </location>
</feature>
<feature type="region of interest" description="Disordered" evidence="2">
    <location>
        <begin position="277"/>
        <end position="305"/>
    </location>
</feature>
<dbReference type="Gene3D" id="1.20.1250.20">
    <property type="entry name" value="MFS general substrate transporter like domains"/>
    <property type="match status" value="1"/>
</dbReference>
<dbReference type="PANTHER" id="PTHR10686:SF18">
    <property type="entry name" value="IP11787P-RELATED"/>
    <property type="match status" value="1"/>
</dbReference>
<accession>A0AAN8GGN8</accession>
<dbReference type="Pfam" id="PF01770">
    <property type="entry name" value="Folate_carrier"/>
    <property type="match status" value="1"/>
</dbReference>
<evidence type="ECO:0000256" key="1">
    <source>
        <dbReference type="ARBA" id="ARBA00005773"/>
    </source>
</evidence>
<keyword evidence="3" id="KW-0812">Transmembrane</keyword>
<evidence type="ECO:0000256" key="3">
    <source>
        <dbReference type="SAM" id="Phobius"/>
    </source>
</evidence>
<dbReference type="SUPFAM" id="SSF103473">
    <property type="entry name" value="MFS general substrate transporter"/>
    <property type="match status" value="1"/>
</dbReference>
<feature type="transmembrane region" description="Helical" evidence="3">
    <location>
        <begin position="46"/>
        <end position="66"/>
    </location>
</feature>
<dbReference type="PANTHER" id="PTHR10686">
    <property type="entry name" value="FOLATE TRANSPORTER"/>
    <property type="match status" value="1"/>
</dbReference>
<dbReference type="GO" id="GO:0090482">
    <property type="term" value="F:vitamin transmembrane transporter activity"/>
    <property type="evidence" value="ECO:0007669"/>
    <property type="project" value="InterPro"/>
</dbReference>
<comment type="similarity">
    <text evidence="1">Belongs to the reduced folate carrier (RFC) transporter (TC 2.A.48) family.</text>
</comment>
<keyword evidence="5" id="KW-1185">Reference proteome</keyword>
<feature type="transmembrane region" description="Helical" evidence="3">
    <location>
        <begin position="489"/>
        <end position="507"/>
    </location>
</feature>
<feature type="transmembrane region" description="Helical" evidence="3">
    <location>
        <begin position="324"/>
        <end position="342"/>
    </location>
</feature>
<name>A0AAN8GGN8_PATCE</name>
<feature type="transmembrane region" description="Helical" evidence="3">
    <location>
        <begin position="396"/>
        <end position="414"/>
    </location>
</feature>
<feature type="transmembrane region" description="Helical" evidence="3">
    <location>
        <begin position="103"/>
        <end position="121"/>
    </location>
</feature>
<dbReference type="Proteomes" id="UP001347796">
    <property type="component" value="Unassembled WGS sequence"/>
</dbReference>
<protein>
    <submittedName>
        <fullName evidence="4">Uncharacterized protein</fullName>
    </submittedName>
</protein>
<feature type="transmembrane region" description="Helical" evidence="3">
    <location>
        <begin position="133"/>
        <end position="156"/>
    </location>
</feature>
<evidence type="ECO:0000256" key="2">
    <source>
        <dbReference type="SAM" id="MobiDB-lite"/>
    </source>
</evidence>
<evidence type="ECO:0000313" key="5">
    <source>
        <dbReference type="Proteomes" id="UP001347796"/>
    </source>
</evidence>
<dbReference type="InterPro" id="IPR002666">
    <property type="entry name" value="Folate_carrier"/>
</dbReference>
<comment type="caution">
    <text evidence="4">The sequence shown here is derived from an EMBL/GenBank/DDBJ whole genome shotgun (WGS) entry which is preliminary data.</text>
</comment>
<dbReference type="InterPro" id="IPR036259">
    <property type="entry name" value="MFS_trans_sf"/>
</dbReference>
<feature type="transmembrane region" description="Helical" evidence="3">
    <location>
        <begin position="362"/>
        <end position="384"/>
    </location>
</feature>
<organism evidence="4 5">
    <name type="scientific">Patella caerulea</name>
    <name type="common">Rayed Mediterranean limpet</name>
    <dbReference type="NCBI Taxonomy" id="87958"/>
    <lineage>
        <taxon>Eukaryota</taxon>
        <taxon>Metazoa</taxon>
        <taxon>Spiralia</taxon>
        <taxon>Lophotrochozoa</taxon>
        <taxon>Mollusca</taxon>
        <taxon>Gastropoda</taxon>
        <taxon>Patellogastropoda</taxon>
        <taxon>Patelloidea</taxon>
        <taxon>Patellidae</taxon>
        <taxon>Patella</taxon>
    </lineage>
</organism>
<feature type="transmembrane region" description="Helical" evidence="3">
    <location>
        <begin position="162"/>
        <end position="183"/>
    </location>
</feature>
<keyword evidence="3" id="KW-0472">Membrane</keyword>
<sequence length="537" mass="60715">MAGVKIISLVLCSLGVFMSLRPHWLYIDQFIQTYYQNITDDELYDTIYPVKDYSGLILLIIVILVTDYVKYKPIIVLQGFFSVILMSLFNWDQQIIPLIVSQVFHGFVMATNIAFYAYIFAVADSEKYKLSTCLSQISVLFGIFLGNLLAVLFLSLNITGLGTINLISFAFSVVTLIVALMLPHVKPRIPTTREIIERELQLPSGLSIPETVTKSPWEVDRRPSMHSTGTQGIMDTYTHINDPAFTAYARSNMYSDIDTSSLGFYGDYSINEQYTSSIDSESNENSREDNSNTTEVPSSQPDTTQKDKINKFLKDLKKAYSKKLVIYWSSWLIFSICGHLMLEDNFRRLLNEIVPGRNSPLVYDASVSTLAALLGIIPVIIYGVIKGTWTVYSEPILAILGLFTCLLYCLLANINNIWAIYSLYIIYYLLFQLMFVVALYQIGDVLQSRRYGFIFGMNLFIAVFLKVILQSIQGYRQTLHLPITTQITVMGGIFGLYGLSFLTKMLYSLIDLYRQSGGCCGNYSNPQDRDLLVASTS</sequence>
<dbReference type="EMBL" id="JAZGQO010000018">
    <property type="protein sequence ID" value="KAK6167304.1"/>
    <property type="molecule type" value="Genomic_DNA"/>
</dbReference>
<reference evidence="4 5" key="1">
    <citation type="submission" date="2024-01" db="EMBL/GenBank/DDBJ databases">
        <title>The genome of the rayed Mediterranean limpet Patella caerulea (Linnaeus, 1758).</title>
        <authorList>
            <person name="Anh-Thu Weber A."/>
            <person name="Halstead-Nussloch G."/>
        </authorList>
    </citation>
    <scope>NUCLEOTIDE SEQUENCE [LARGE SCALE GENOMIC DNA]</scope>
    <source>
        <strain evidence="4">AATW-2023a</strain>
        <tissue evidence="4">Whole specimen</tissue>
    </source>
</reference>
<feature type="transmembrane region" description="Helical" evidence="3">
    <location>
        <begin position="451"/>
        <end position="469"/>
    </location>
</feature>